<dbReference type="EMBL" id="CP061275">
    <property type="protein sequence ID" value="QNS01662.1"/>
    <property type="molecule type" value="Genomic_DNA"/>
</dbReference>
<dbReference type="Pfam" id="PF00664">
    <property type="entry name" value="ABC_membrane"/>
    <property type="match status" value="1"/>
</dbReference>
<evidence type="ECO:0000259" key="15">
    <source>
        <dbReference type="PROSITE" id="PS50929"/>
    </source>
</evidence>
<dbReference type="CDD" id="cd18544">
    <property type="entry name" value="ABC_6TM_TmrA_like"/>
    <property type="match status" value="1"/>
</dbReference>
<feature type="transmembrane region" description="Helical" evidence="13">
    <location>
        <begin position="168"/>
        <end position="185"/>
    </location>
</feature>
<dbReference type="PANTHER" id="PTHR43394">
    <property type="entry name" value="ATP-DEPENDENT PERMEASE MDL1, MITOCHONDRIAL"/>
    <property type="match status" value="1"/>
</dbReference>
<evidence type="ECO:0000256" key="12">
    <source>
        <dbReference type="ARBA" id="ARBA00040960"/>
    </source>
</evidence>
<dbReference type="Pfam" id="PF00005">
    <property type="entry name" value="ABC_tran"/>
    <property type="match status" value="1"/>
</dbReference>
<evidence type="ECO:0000256" key="5">
    <source>
        <dbReference type="ARBA" id="ARBA00022475"/>
    </source>
</evidence>
<evidence type="ECO:0000256" key="7">
    <source>
        <dbReference type="ARBA" id="ARBA00022741"/>
    </source>
</evidence>
<dbReference type="InterPro" id="IPR003593">
    <property type="entry name" value="AAA+_ATPase"/>
</dbReference>
<protein>
    <recommendedName>
        <fullName evidence="12">Multidrug resistance-like ATP-binding protein MdlB</fullName>
        <ecNumber evidence="3">7.6.2.2</ecNumber>
    </recommendedName>
</protein>
<dbReference type="InterPro" id="IPR003439">
    <property type="entry name" value="ABC_transporter-like_ATP-bd"/>
</dbReference>
<feature type="domain" description="ABC transmembrane type-1" evidence="15">
    <location>
        <begin position="26"/>
        <end position="310"/>
    </location>
</feature>
<evidence type="ECO:0000256" key="10">
    <source>
        <dbReference type="ARBA" id="ARBA00023136"/>
    </source>
</evidence>
<evidence type="ECO:0000313" key="16">
    <source>
        <dbReference type="EMBL" id="QNS01662.1"/>
    </source>
</evidence>
<dbReference type="Gene3D" id="3.40.50.300">
    <property type="entry name" value="P-loop containing nucleotide triphosphate hydrolases"/>
    <property type="match status" value="1"/>
</dbReference>
<dbReference type="InterPro" id="IPR036640">
    <property type="entry name" value="ABC1_TM_sf"/>
</dbReference>
<keyword evidence="9 13" id="KW-1133">Transmembrane helix</keyword>
<feature type="transmembrane region" description="Helical" evidence="13">
    <location>
        <begin position="61"/>
        <end position="84"/>
    </location>
</feature>
<dbReference type="Gene3D" id="1.20.1560.10">
    <property type="entry name" value="ABC transporter type 1, transmembrane domain"/>
    <property type="match status" value="1"/>
</dbReference>
<dbReference type="GO" id="GO:0005737">
    <property type="term" value="C:cytoplasm"/>
    <property type="evidence" value="ECO:0007669"/>
    <property type="project" value="UniProtKB-ARBA"/>
</dbReference>
<dbReference type="Proteomes" id="UP000516346">
    <property type="component" value="Chromosome"/>
</dbReference>
<dbReference type="SUPFAM" id="SSF52540">
    <property type="entry name" value="P-loop containing nucleoside triphosphate hydrolases"/>
    <property type="match status" value="1"/>
</dbReference>
<dbReference type="PROSITE" id="PS50929">
    <property type="entry name" value="ABC_TM1F"/>
    <property type="match status" value="1"/>
</dbReference>
<dbReference type="PANTHER" id="PTHR43394:SF1">
    <property type="entry name" value="ATP-BINDING CASSETTE SUB-FAMILY B MEMBER 10, MITOCHONDRIAL"/>
    <property type="match status" value="1"/>
</dbReference>
<evidence type="ECO:0000256" key="3">
    <source>
        <dbReference type="ARBA" id="ARBA00012191"/>
    </source>
</evidence>
<gene>
    <name evidence="16" type="ORF">ICW73_01555</name>
</gene>
<sequence>MDHLIEFFPILKRLLTYVIPCKKQLVLAFVFLFISSITEIIGPVLIGYFIENILYQHKLQIKLTCFIVIVFIILQILSVFFNYFQNILFNKIAVKIINKLRQEIMKSALNQPIHQFDSQPLGQMISKITDDTEVIKELYDTVAPTFFRSTVLIFVVLFTMFILEWRMAMIALSIVPLIIIVMLIYQRYSTPLLRRVKFYFSDISNKLNENINGMNVIQQFQQQERFKKKLIKSCELHYLARIKILKLDGFLLRPLLSFLSSITLCNFIFLFSYFPTETFEIGILYTFITYLGRLNEPIIAITIQQSILQQAIVAGERIFSLIDSPRQTYGNDKNTFQSGTINIKNLSFKYKKNEKYTLKNININIPSNSFVALVGYTGSGKSTLVNLLMGHYPITHGKIYLDNKPIESISRCVLRKNLLMVQQDPTIFSDSVLSNIALGKKISEKKIWKILNTVHLASLVQSMPKGIYSILGEEGNNLSAGQKQLIAIARVLVSYPKILILDEATANIDSEIENIIQKTLLSIKNYSTLIIIAHRLSTIINADLIIVFKEGKTVEIGTHAQLLKKQGMYWKMYQFQSFKF</sequence>
<comment type="catalytic activity">
    <reaction evidence="11">
        <text>ATP + H2O + xenobioticSide 1 = ADP + phosphate + xenobioticSide 2.</text>
        <dbReference type="EC" id="7.6.2.2"/>
    </reaction>
</comment>
<dbReference type="PROSITE" id="PS00211">
    <property type="entry name" value="ABC_TRANSPORTER_1"/>
    <property type="match status" value="1"/>
</dbReference>
<dbReference type="NCBIfam" id="NF008056">
    <property type="entry name" value="PRK10790.1"/>
    <property type="match status" value="1"/>
</dbReference>
<dbReference type="GO" id="GO:0015421">
    <property type="term" value="F:ABC-type oligopeptide transporter activity"/>
    <property type="evidence" value="ECO:0007669"/>
    <property type="project" value="TreeGrafter"/>
</dbReference>
<dbReference type="GO" id="GO:0005524">
    <property type="term" value="F:ATP binding"/>
    <property type="evidence" value="ECO:0007669"/>
    <property type="project" value="UniProtKB-KW"/>
</dbReference>
<dbReference type="AlphaFoldDB" id="A0A7H1AYV7"/>
<keyword evidence="7" id="KW-0547">Nucleotide-binding</keyword>
<feature type="transmembrane region" description="Helical" evidence="13">
    <location>
        <begin position="25"/>
        <end position="49"/>
    </location>
</feature>
<comment type="subcellular location">
    <subcellularLocation>
        <location evidence="1">Cell membrane</location>
        <topology evidence="1">Multi-pass membrane protein</topology>
    </subcellularLocation>
</comment>
<dbReference type="GO" id="GO:0005886">
    <property type="term" value="C:plasma membrane"/>
    <property type="evidence" value="ECO:0007669"/>
    <property type="project" value="UniProtKB-SubCell"/>
</dbReference>
<keyword evidence="8 16" id="KW-0067">ATP-binding</keyword>
<dbReference type="FunFam" id="3.40.50.300:FF:000604">
    <property type="entry name" value="ABC transporter B family member 28"/>
    <property type="match status" value="1"/>
</dbReference>
<evidence type="ECO:0000256" key="9">
    <source>
        <dbReference type="ARBA" id="ARBA00022989"/>
    </source>
</evidence>
<evidence type="ECO:0000256" key="1">
    <source>
        <dbReference type="ARBA" id="ARBA00004651"/>
    </source>
</evidence>
<evidence type="ECO:0000256" key="2">
    <source>
        <dbReference type="ARBA" id="ARBA00006526"/>
    </source>
</evidence>
<evidence type="ECO:0000256" key="6">
    <source>
        <dbReference type="ARBA" id="ARBA00022692"/>
    </source>
</evidence>
<evidence type="ECO:0000256" key="4">
    <source>
        <dbReference type="ARBA" id="ARBA00022448"/>
    </source>
</evidence>
<dbReference type="GO" id="GO:0008559">
    <property type="term" value="F:ABC-type xenobiotic transporter activity"/>
    <property type="evidence" value="ECO:0007669"/>
    <property type="project" value="UniProtKB-EC"/>
</dbReference>
<accession>A0A7H1AYV7</accession>
<proteinExistence type="inferred from homology"/>
<organism evidence="16 17">
    <name type="scientific">Buchnera aphidicola</name>
    <name type="common">Pentalonia nigronervosa</name>
    <dbReference type="NCBI Taxonomy" id="1309793"/>
    <lineage>
        <taxon>Bacteria</taxon>
        <taxon>Pseudomonadati</taxon>
        <taxon>Pseudomonadota</taxon>
        <taxon>Gammaproteobacteria</taxon>
        <taxon>Enterobacterales</taxon>
        <taxon>Erwiniaceae</taxon>
        <taxon>Buchnera</taxon>
    </lineage>
</organism>
<dbReference type="GO" id="GO:0016887">
    <property type="term" value="F:ATP hydrolysis activity"/>
    <property type="evidence" value="ECO:0007669"/>
    <property type="project" value="InterPro"/>
</dbReference>
<feature type="transmembrane region" description="Helical" evidence="13">
    <location>
        <begin position="145"/>
        <end position="162"/>
    </location>
</feature>
<dbReference type="InterPro" id="IPR027417">
    <property type="entry name" value="P-loop_NTPase"/>
</dbReference>
<dbReference type="EC" id="7.6.2.2" evidence="3"/>
<comment type="similarity">
    <text evidence="2">Belongs to the ABC transporter superfamily. Drug exporter-2 (TC 3.A.1.117) family.</text>
</comment>
<evidence type="ECO:0000256" key="13">
    <source>
        <dbReference type="SAM" id="Phobius"/>
    </source>
</evidence>
<keyword evidence="10 13" id="KW-0472">Membrane</keyword>
<evidence type="ECO:0000259" key="14">
    <source>
        <dbReference type="PROSITE" id="PS50893"/>
    </source>
</evidence>
<feature type="transmembrane region" description="Helical" evidence="13">
    <location>
        <begin position="250"/>
        <end position="274"/>
    </location>
</feature>
<dbReference type="InterPro" id="IPR017871">
    <property type="entry name" value="ABC_transporter-like_CS"/>
</dbReference>
<name>A0A7H1AYV7_9GAMM</name>
<evidence type="ECO:0000313" key="17">
    <source>
        <dbReference type="Proteomes" id="UP000516346"/>
    </source>
</evidence>
<keyword evidence="4" id="KW-0813">Transport</keyword>
<dbReference type="SMART" id="SM00382">
    <property type="entry name" value="AAA"/>
    <property type="match status" value="1"/>
</dbReference>
<feature type="domain" description="ABC transporter" evidence="14">
    <location>
        <begin position="341"/>
        <end position="575"/>
    </location>
</feature>
<reference evidence="16 17" key="1">
    <citation type="submission" date="2020-09" db="EMBL/GenBank/DDBJ databases">
        <title>Genome sequence of the banana aphid, Pentalonia nigronervosa Coquerel (Hemiptera: Aphididae) and its symbionts.</title>
        <authorList>
            <person name="Mathers T.C."/>
            <person name="Mugford S.T."/>
            <person name="Hogenhout S.A."/>
            <person name="Tripathi L."/>
        </authorList>
    </citation>
    <scope>NUCLEOTIDE SEQUENCE [LARGE SCALE GENOMIC DNA]</scope>
    <source>
        <strain evidence="16">Ba4</strain>
    </source>
</reference>
<dbReference type="InterPro" id="IPR039421">
    <property type="entry name" value="Type_1_exporter"/>
</dbReference>
<keyword evidence="5" id="KW-1003">Cell membrane</keyword>
<dbReference type="SUPFAM" id="SSF90123">
    <property type="entry name" value="ABC transporter transmembrane region"/>
    <property type="match status" value="1"/>
</dbReference>
<keyword evidence="6 13" id="KW-0812">Transmembrane</keyword>
<dbReference type="PROSITE" id="PS50893">
    <property type="entry name" value="ABC_TRANSPORTER_2"/>
    <property type="match status" value="1"/>
</dbReference>
<evidence type="ECO:0000256" key="11">
    <source>
        <dbReference type="ARBA" id="ARBA00034018"/>
    </source>
</evidence>
<evidence type="ECO:0000256" key="8">
    <source>
        <dbReference type="ARBA" id="ARBA00022840"/>
    </source>
</evidence>
<dbReference type="InterPro" id="IPR011527">
    <property type="entry name" value="ABC1_TM_dom"/>
</dbReference>